<organism evidence="1 2">
    <name type="scientific">Bugula neritina</name>
    <name type="common">Brown bryozoan</name>
    <name type="synonym">Sertularia neritina</name>
    <dbReference type="NCBI Taxonomy" id="10212"/>
    <lineage>
        <taxon>Eukaryota</taxon>
        <taxon>Metazoa</taxon>
        <taxon>Spiralia</taxon>
        <taxon>Lophotrochozoa</taxon>
        <taxon>Bryozoa</taxon>
        <taxon>Gymnolaemata</taxon>
        <taxon>Cheilostomatida</taxon>
        <taxon>Flustrina</taxon>
        <taxon>Buguloidea</taxon>
        <taxon>Bugulidae</taxon>
        <taxon>Bugula</taxon>
    </lineage>
</organism>
<sequence>MVILIQISLHNIQAFITKEEISKIFTVYHSAIRKAAGLEHLTNRQIDLVLKQILEEPTPAMPLAPLRRLLRQKRSTAVSETEPDQPEATELECAPRPQLIYQDEIKNMVPHSASHFLRMSISDPRVCSLSVPCYAIELHRCPHTTRLHCDASNSSCLVKETELVALDVRVSSLRESSIQTVNFVNHTECECARPRKRCVCPWPYNSVPTLSSEFQCQCQCADGEEQLCQQIQSGNRRLQWNETRLSNKSLNAIDYEICRNITEDSTWRHSRHPDDISYCPPVPCDSELAFHAARLQCMTNESPLGRGARQSSAIYNQTTSPQQINRLTLQRRIERKLDEIHEEGLEQSTSRIGRKLYEAFEDQQRDLAEGDVSPSDISIALKYSRDVEVSCKVVPSQYHYVLPTRSHVLFCGIEIQ</sequence>
<dbReference type="EMBL" id="VXIV02001632">
    <property type="protein sequence ID" value="KAF6031236.1"/>
    <property type="molecule type" value="Genomic_DNA"/>
</dbReference>
<dbReference type="InterPro" id="IPR029034">
    <property type="entry name" value="Cystine-knot_cytokine"/>
</dbReference>
<dbReference type="Gene3D" id="2.10.90.10">
    <property type="entry name" value="Cystine-knot cytokines"/>
    <property type="match status" value="1"/>
</dbReference>
<keyword evidence="2" id="KW-1185">Reference proteome</keyword>
<dbReference type="AlphaFoldDB" id="A0A7J7K0X5"/>
<evidence type="ECO:0000313" key="1">
    <source>
        <dbReference type="EMBL" id="KAF6031236.1"/>
    </source>
</evidence>
<accession>A0A7J7K0X5</accession>
<protein>
    <submittedName>
        <fullName evidence="1">Uncharacterized protein</fullName>
    </submittedName>
</protein>
<reference evidence="1" key="1">
    <citation type="submission" date="2020-06" db="EMBL/GenBank/DDBJ databases">
        <title>Draft genome of Bugula neritina, a colonial animal packing powerful symbionts and potential medicines.</title>
        <authorList>
            <person name="Rayko M."/>
        </authorList>
    </citation>
    <scope>NUCLEOTIDE SEQUENCE [LARGE SCALE GENOMIC DNA]</scope>
    <source>
        <strain evidence="1">Kwan_BN1</strain>
    </source>
</reference>
<dbReference type="Proteomes" id="UP000593567">
    <property type="component" value="Unassembled WGS sequence"/>
</dbReference>
<gene>
    <name evidence="1" type="ORF">EB796_010472</name>
</gene>
<proteinExistence type="predicted"/>
<comment type="caution">
    <text evidence="1">The sequence shown here is derived from an EMBL/GenBank/DDBJ whole genome shotgun (WGS) entry which is preliminary data.</text>
</comment>
<name>A0A7J7K0X5_BUGNE</name>
<evidence type="ECO:0000313" key="2">
    <source>
        <dbReference type="Proteomes" id="UP000593567"/>
    </source>
</evidence>